<evidence type="ECO:0000256" key="2">
    <source>
        <dbReference type="ARBA" id="ARBA00022605"/>
    </source>
</evidence>
<dbReference type="InterPro" id="IPR006151">
    <property type="entry name" value="Shikm_DH/Glu-tRNA_Rdtase"/>
</dbReference>
<comment type="catalytic activity">
    <reaction evidence="6">
        <text>shikimate + NADP(+) = 3-dehydroshikimate + NADPH + H(+)</text>
        <dbReference type="Rhea" id="RHEA:17737"/>
        <dbReference type="ChEBI" id="CHEBI:15378"/>
        <dbReference type="ChEBI" id="CHEBI:16630"/>
        <dbReference type="ChEBI" id="CHEBI:36208"/>
        <dbReference type="ChEBI" id="CHEBI:57783"/>
        <dbReference type="ChEBI" id="CHEBI:58349"/>
        <dbReference type="EC" id="1.1.1.25"/>
    </reaction>
</comment>
<dbReference type="GO" id="GO:0009423">
    <property type="term" value="P:chorismate biosynthetic process"/>
    <property type="evidence" value="ECO:0007669"/>
    <property type="project" value="UniProtKB-UniRule"/>
</dbReference>
<feature type="active site" description="Proton acceptor" evidence="6">
    <location>
        <position position="65"/>
    </location>
</feature>
<dbReference type="EC" id="1.1.1.25" evidence="1 6"/>
<dbReference type="CDD" id="cd01065">
    <property type="entry name" value="NAD_bind_Shikimate_DH"/>
    <property type="match status" value="1"/>
</dbReference>
<dbReference type="InterPro" id="IPR036291">
    <property type="entry name" value="NAD(P)-bd_dom_sf"/>
</dbReference>
<feature type="domain" description="Shikimate dehydrogenase substrate binding N-terminal" evidence="8">
    <location>
        <begin position="6"/>
        <end position="87"/>
    </location>
</feature>
<evidence type="ECO:0000259" key="7">
    <source>
        <dbReference type="Pfam" id="PF01488"/>
    </source>
</evidence>
<evidence type="ECO:0000259" key="8">
    <source>
        <dbReference type="Pfam" id="PF08501"/>
    </source>
</evidence>
<dbReference type="PANTHER" id="PTHR21089:SF1">
    <property type="entry name" value="BIFUNCTIONAL 3-DEHYDROQUINATE DEHYDRATASE_SHIKIMATE DEHYDROGENASE, CHLOROPLASTIC"/>
    <property type="match status" value="1"/>
</dbReference>
<dbReference type="GO" id="GO:0004764">
    <property type="term" value="F:shikimate 3-dehydrogenase (NADP+) activity"/>
    <property type="evidence" value="ECO:0007669"/>
    <property type="project" value="UniProtKB-UniRule"/>
</dbReference>
<feature type="binding site" evidence="6">
    <location>
        <position position="61"/>
    </location>
    <ligand>
        <name>shikimate</name>
        <dbReference type="ChEBI" id="CHEBI:36208"/>
    </ligand>
</feature>
<dbReference type="Pfam" id="PF18317">
    <property type="entry name" value="SDH_C"/>
    <property type="match status" value="1"/>
</dbReference>
<feature type="binding site" evidence="6">
    <location>
        <position position="210"/>
    </location>
    <ligand>
        <name>NADP(+)</name>
        <dbReference type="ChEBI" id="CHEBI:58349"/>
    </ligand>
</feature>
<dbReference type="PANTHER" id="PTHR21089">
    <property type="entry name" value="SHIKIMATE DEHYDROGENASE"/>
    <property type="match status" value="1"/>
</dbReference>
<name>A0AAP2YVV0_9EURY</name>
<dbReference type="Proteomes" id="UP001321018">
    <property type="component" value="Unassembled WGS sequence"/>
</dbReference>
<feature type="binding site" evidence="6">
    <location>
        <position position="76"/>
    </location>
    <ligand>
        <name>NADP(+)</name>
        <dbReference type="ChEBI" id="CHEBI:58349"/>
    </ligand>
</feature>
<feature type="binding site" evidence="6">
    <location>
        <position position="100"/>
    </location>
    <ligand>
        <name>shikimate</name>
        <dbReference type="ChEBI" id="CHEBI:36208"/>
    </ligand>
</feature>
<evidence type="ECO:0000256" key="3">
    <source>
        <dbReference type="ARBA" id="ARBA00022857"/>
    </source>
</evidence>
<evidence type="ECO:0000256" key="5">
    <source>
        <dbReference type="ARBA" id="ARBA00023141"/>
    </source>
</evidence>
<dbReference type="GO" id="GO:0009073">
    <property type="term" value="P:aromatic amino acid family biosynthetic process"/>
    <property type="evidence" value="ECO:0007669"/>
    <property type="project" value="UniProtKB-KW"/>
</dbReference>
<dbReference type="InterPro" id="IPR022893">
    <property type="entry name" value="Shikimate_DH_fam"/>
</dbReference>
<sequence length="266" mass="27967">MDVYGIIGNPVEHSLSPPLHEAAFRELGVNAKFVTFEADPDRIGEAFRGAEALGVDGLTVTLPFKHDAFEFVEPEESVQRVGAVNTIDFTDSGPVGYNTDMTGTLRAFEHHDVTLEGADAVVVGAGGAARALAFGFEEAGADVAIANRTESKAHDLADDVPGATGHGLDELPDLMAEADVVANATSVGLESDESVAPADAWHADLVAFDAVYKPLETTFLGDAKAAGAQTIDGAWMLLFQGVDAFEIWTGEEAPVDAMNEALRSHL</sequence>
<protein>
    <recommendedName>
        <fullName evidence="1 6">Shikimate dehydrogenase (NADP(+))</fullName>
        <shortName evidence="6">SDH</shortName>
        <ecNumber evidence="1 6">1.1.1.25</ecNumber>
    </recommendedName>
</protein>
<dbReference type="SUPFAM" id="SSF51735">
    <property type="entry name" value="NAD(P)-binding Rossmann-fold domains"/>
    <property type="match status" value="1"/>
</dbReference>
<dbReference type="InterPro" id="IPR041121">
    <property type="entry name" value="SDH_C"/>
</dbReference>
<dbReference type="Gene3D" id="3.40.50.10860">
    <property type="entry name" value="Leucine Dehydrogenase, chain A, domain 1"/>
    <property type="match status" value="1"/>
</dbReference>
<comment type="caution">
    <text evidence="10">The sequence shown here is derived from an EMBL/GenBank/DDBJ whole genome shotgun (WGS) entry which is preliminary data.</text>
</comment>
<feature type="binding site" evidence="6">
    <location>
        <position position="212"/>
    </location>
    <ligand>
        <name>shikimate</name>
        <dbReference type="ChEBI" id="CHEBI:36208"/>
    </ligand>
</feature>
<feature type="binding site" evidence="6">
    <location>
        <begin position="147"/>
        <end position="152"/>
    </location>
    <ligand>
        <name>NADP(+)</name>
        <dbReference type="ChEBI" id="CHEBI:58349"/>
    </ligand>
</feature>
<dbReference type="Pfam" id="PF01488">
    <property type="entry name" value="Shikimate_DH"/>
    <property type="match status" value="1"/>
</dbReference>
<feature type="binding site" evidence="6">
    <location>
        <begin position="124"/>
        <end position="128"/>
    </location>
    <ligand>
        <name>NADP(+)</name>
        <dbReference type="ChEBI" id="CHEBI:58349"/>
    </ligand>
</feature>
<proteinExistence type="inferred from homology"/>
<comment type="function">
    <text evidence="6">Involved in the biosynthesis of the chorismate, which leads to the biosynthesis of aromatic amino acids. Catalyzes the reversible NADPH linked reduction of 3-dehydroshikimate (DHSA) to yield shikimate (SA).</text>
</comment>
<feature type="binding site" evidence="6">
    <location>
        <position position="85"/>
    </location>
    <ligand>
        <name>shikimate</name>
        <dbReference type="ChEBI" id="CHEBI:36208"/>
    </ligand>
</feature>
<feature type="domain" description="SDH C-terminal" evidence="9">
    <location>
        <begin position="233"/>
        <end position="263"/>
    </location>
</feature>
<comment type="subunit">
    <text evidence="6">Homodimer.</text>
</comment>
<feature type="binding site" evidence="6">
    <location>
        <position position="233"/>
    </location>
    <ligand>
        <name>NADP(+)</name>
        <dbReference type="ChEBI" id="CHEBI:58349"/>
    </ligand>
</feature>
<comment type="similarity">
    <text evidence="6">Belongs to the shikimate dehydrogenase family.</text>
</comment>
<comment type="pathway">
    <text evidence="6">Metabolic intermediate biosynthesis; chorismate biosynthesis; chorismate from D-erythrose 4-phosphate and phosphoenolpyruvate: step 4/7.</text>
</comment>
<evidence type="ECO:0000256" key="1">
    <source>
        <dbReference type="ARBA" id="ARBA00012962"/>
    </source>
</evidence>
<evidence type="ECO:0000256" key="4">
    <source>
        <dbReference type="ARBA" id="ARBA00023002"/>
    </source>
</evidence>
<dbReference type="GO" id="GO:0008652">
    <property type="term" value="P:amino acid biosynthetic process"/>
    <property type="evidence" value="ECO:0007669"/>
    <property type="project" value="UniProtKB-KW"/>
</dbReference>
<reference evidence="10" key="1">
    <citation type="submission" date="2022-09" db="EMBL/GenBank/DDBJ databases">
        <title>Enrichment on poylsaccharides allowed isolation of novel metabolic and taxonomic groups of Haloarchaea.</title>
        <authorList>
            <person name="Sorokin D.Y."/>
            <person name="Elcheninov A.G."/>
            <person name="Khizhniak T.V."/>
            <person name="Kolganova T.V."/>
            <person name="Kublanov I.V."/>
        </authorList>
    </citation>
    <scope>NUCLEOTIDE SEQUENCE</scope>
    <source>
        <strain evidence="10">AArc-xg1-1</strain>
    </source>
</reference>
<dbReference type="EMBL" id="JAOPKA010000001">
    <property type="protein sequence ID" value="MCU4740281.1"/>
    <property type="molecule type" value="Genomic_DNA"/>
</dbReference>
<dbReference type="InterPro" id="IPR046346">
    <property type="entry name" value="Aminoacid_DH-like_N_sf"/>
</dbReference>
<gene>
    <name evidence="6 10" type="primary">aroE</name>
    <name evidence="10" type="ORF">OB960_02580</name>
</gene>
<dbReference type="HAMAP" id="MF_00222">
    <property type="entry name" value="Shikimate_DH_AroE"/>
    <property type="match status" value="1"/>
</dbReference>
<feature type="binding site" evidence="6">
    <location>
        <position position="240"/>
    </location>
    <ligand>
        <name>shikimate</name>
        <dbReference type="ChEBI" id="CHEBI:36208"/>
    </ligand>
</feature>
<evidence type="ECO:0000259" key="9">
    <source>
        <dbReference type="Pfam" id="PF18317"/>
    </source>
</evidence>
<feature type="binding site" evidence="6">
    <location>
        <begin position="14"/>
        <end position="16"/>
    </location>
    <ligand>
        <name>shikimate</name>
        <dbReference type="ChEBI" id="CHEBI:36208"/>
    </ligand>
</feature>
<dbReference type="Gene3D" id="3.40.50.720">
    <property type="entry name" value="NAD(P)-binding Rossmann-like Domain"/>
    <property type="match status" value="1"/>
</dbReference>
<dbReference type="SUPFAM" id="SSF53223">
    <property type="entry name" value="Aminoacid dehydrogenase-like, N-terminal domain"/>
    <property type="match status" value="1"/>
</dbReference>
<keyword evidence="2 6" id="KW-0028">Amino-acid biosynthesis</keyword>
<dbReference type="InterPro" id="IPR011342">
    <property type="entry name" value="Shikimate_DH"/>
</dbReference>
<organism evidence="10 11">
    <name type="scientific">Natronoglomus mannanivorans</name>
    <dbReference type="NCBI Taxonomy" id="2979990"/>
    <lineage>
        <taxon>Archaea</taxon>
        <taxon>Methanobacteriati</taxon>
        <taxon>Methanobacteriota</taxon>
        <taxon>Stenosarchaea group</taxon>
        <taxon>Halobacteria</taxon>
        <taxon>Halobacteriales</taxon>
        <taxon>Natrialbaceae</taxon>
        <taxon>Natronoglomus</taxon>
    </lineage>
</organism>
<dbReference type="GO" id="GO:0050661">
    <property type="term" value="F:NADP binding"/>
    <property type="evidence" value="ECO:0007669"/>
    <property type="project" value="InterPro"/>
</dbReference>
<feature type="domain" description="Quinate/shikimate 5-dehydrogenase/glutamyl-tRNA reductase" evidence="7">
    <location>
        <begin position="114"/>
        <end position="186"/>
    </location>
</feature>
<dbReference type="Pfam" id="PF08501">
    <property type="entry name" value="Shikimate_dh_N"/>
    <property type="match status" value="1"/>
</dbReference>
<accession>A0AAP2YVV0</accession>
<dbReference type="InterPro" id="IPR013708">
    <property type="entry name" value="Shikimate_DH-bd_N"/>
</dbReference>
<dbReference type="AlphaFoldDB" id="A0AAP2YVV0"/>
<dbReference type="GO" id="GO:0019632">
    <property type="term" value="P:shikimate metabolic process"/>
    <property type="evidence" value="ECO:0007669"/>
    <property type="project" value="InterPro"/>
</dbReference>
<evidence type="ECO:0000313" key="11">
    <source>
        <dbReference type="Proteomes" id="UP001321018"/>
    </source>
</evidence>
<keyword evidence="5 6" id="KW-0057">Aromatic amino acid biosynthesis</keyword>
<keyword evidence="3 6" id="KW-0521">NADP</keyword>
<dbReference type="RefSeq" id="WP_338002121.1">
    <property type="nucleotide sequence ID" value="NZ_JAOPKA010000001.1"/>
</dbReference>
<dbReference type="NCBIfam" id="TIGR00507">
    <property type="entry name" value="aroE"/>
    <property type="match status" value="1"/>
</dbReference>
<evidence type="ECO:0000313" key="10">
    <source>
        <dbReference type="EMBL" id="MCU4740281.1"/>
    </source>
</evidence>
<keyword evidence="4 6" id="KW-0560">Oxidoreductase</keyword>
<evidence type="ECO:0000256" key="6">
    <source>
        <dbReference type="HAMAP-Rule" id="MF_00222"/>
    </source>
</evidence>